<gene>
    <name evidence="2" type="ORF">DN069_09320</name>
</gene>
<accession>A0A2X0ILH0</accession>
<dbReference type="SUPFAM" id="SSF55729">
    <property type="entry name" value="Acyl-CoA N-acyltransferases (Nat)"/>
    <property type="match status" value="1"/>
</dbReference>
<dbReference type="EMBL" id="QKYN01000036">
    <property type="protein sequence ID" value="RAG85962.1"/>
    <property type="molecule type" value="Genomic_DNA"/>
</dbReference>
<dbReference type="OrthoDB" id="5293267at2"/>
<keyword evidence="2" id="KW-0808">Transferase</keyword>
<protein>
    <submittedName>
        <fullName evidence="2">N-acetyltransferase</fullName>
    </submittedName>
</protein>
<organism evidence="2 3">
    <name type="scientific">Streptacidiphilus pinicola</name>
    <dbReference type="NCBI Taxonomy" id="2219663"/>
    <lineage>
        <taxon>Bacteria</taxon>
        <taxon>Bacillati</taxon>
        <taxon>Actinomycetota</taxon>
        <taxon>Actinomycetes</taxon>
        <taxon>Kitasatosporales</taxon>
        <taxon>Streptomycetaceae</taxon>
        <taxon>Streptacidiphilus</taxon>
    </lineage>
</organism>
<dbReference type="AlphaFoldDB" id="A0A2X0ILH0"/>
<dbReference type="PANTHER" id="PTHR43441:SF10">
    <property type="entry name" value="ACETYLTRANSFERASE"/>
    <property type="match status" value="1"/>
</dbReference>
<dbReference type="GO" id="GO:1990189">
    <property type="term" value="F:protein N-terminal-serine acetyltransferase activity"/>
    <property type="evidence" value="ECO:0007669"/>
    <property type="project" value="TreeGrafter"/>
</dbReference>
<evidence type="ECO:0000259" key="1">
    <source>
        <dbReference type="PROSITE" id="PS51186"/>
    </source>
</evidence>
<dbReference type="GO" id="GO:0008999">
    <property type="term" value="F:protein-N-terminal-alanine acetyltransferase activity"/>
    <property type="evidence" value="ECO:0007669"/>
    <property type="project" value="TreeGrafter"/>
</dbReference>
<dbReference type="PROSITE" id="PS51186">
    <property type="entry name" value="GNAT"/>
    <property type="match status" value="1"/>
</dbReference>
<dbReference type="InterPro" id="IPR000182">
    <property type="entry name" value="GNAT_dom"/>
</dbReference>
<sequence length="191" mass="21236">MASIFPETVLRTDSLVLRPFSRADVEDTRIAASDELTQTWLPLPLPYTLDHAVDWCTRASHALRDSGDGVHFAIADPDTDRLLGTIGLRKTDWRALTTEVGYWIAPWARGRGVAVEAAREIGRWALEERALERVELRAATGNLASRRVAERAGYRQEGVLRNAGITHGGRVDLAVYSLTPDDLDHSHQEGR</sequence>
<dbReference type="InterPro" id="IPR016181">
    <property type="entry name" value="Acyl_CoA_acyltransferase"/>
</dbReference>
<dbReference type="InterPro" id="IPR051908">
    <property type="entry name" value="Ribosomal_N-acetyltransferase"/>
</dbReference>
<dbReference type="GO" id="GO:0005737">
    <property type="term" value="C:cytoplasm"/>
    <property type="evidence" value="ECO:0007669"/>
    <property type="project" value="TreeGrafter"/>
</dbReference>
<keyword evidence="3" id="KW-1185">Reference proteome</keyword>
<feature type="domain" description="N-acetyltransferase" evidence="1">
    <location>
        <begin position="15"/>
        <end position="182"/>
    </location>
</feature>
<evidence type="ECO:0000313" key="2">
    <source>
        <dbReference type="EMBL" id="RAG85962.1"/>
    </source>
</evidence>
<dbReference type="RefSeq" id="WP_111500402.1">
    <property type="nucleotide sequence ID" value="NZ_QKYN01000036.1"/>
</dbReference>
<comment type="caution">
    <text evidence="2">The sequence shown here is derived from an EMBL/GenBank/DDBJ whole genome shotgun (WGS) entry which is preliminary data.</text>
</comment>
<dbReference type="PANTHER" id="PTHR43441">
    <property type="entry name" value="RIBOSOMAL-PROTEIN-SERINE ACETYLTRANSFERASE"/>
    <property type="match status" value="1"/>
</dbReference>
<evidence type="ECO:0000313" key="3">
    <source>
        <dbReference type="Proteomes" id="UP000248889"/>
    </source>
</evidence>
<proteinExistence type="predicted"/>
<dbReference type="Pfam" id="PF13302">
    <property type="entry name" value="Acetyltransf_3"/>
    <property type="match status" value="1"/>
</dbReference>
<name>A0A2X0ILH0_9ACTN</name>
<dbReference type="Gene3D" id="3.40.630.30">
    <property type="match status" value="1"/>
</dbReference>
<dbReference type="Proteomes" id="UP000248889">
    <property type="component" value="Unassembled WGS sequence"/>
</dbReference>
<reference evidence="2 3" key="1">
    <citation type="submission" date="2018-06" db="EMBL/GenBank/DDBJ databases">
        <title>Streptacidiphilus pinicola sp. nov., isolated from pine grove soil.</title>
        <authorList>
            <person name="Roh S.G."/>
            <person name="Park S."/>
            <person name="Kim M.-K."/>
            <person name="Yun B.-R."/>
            <person name="Park J."/>
            <person name="Kim M.J."/>
            <person name="Kim Y.S."/>
            <person name="Kim S.B."/>
        </authorList>
    </citation>
    <scope>NUCLEOTIDE SEQUENCE [LARGE SCALE GENOMIC DNA]</scope>
    <source>
        <strain evidence="2 3">MMS16-CNU450</strain>
    </source>
</reference>